<protein>
    <recommendedName>
        <fullName evidence="3">Lipoprotein</fullName>
    </recommendedName>
</protein>
<dbReference type="Proteomes" id="UP000321935">
    <property type="component" value="Unassembled WGS sequence"/>
</dbReference>
<dbReference type="OrthoDB" id="794236at2"/>
<accession>A0A5C7ACU8</accession>
<proteinExistence type="predicted"/>
<reference evidence="1 2" key="1">
    <citation type="submission" date="2019-08" db="EMBL/GenBank/DDBJ databases">
        <title>Genomes sequence of Algoriphagus aquimarinus ACAM450.</title>
        <authorList>
            <person name="Bowman J.P."/>
        </authorList>
    </citation>
    <scope>NUCLEOTIDE SEQUENCE [LARGE SCALE GENOMIC DNA]</scope>
    <source>
        <strain evidence="1 2">ACAM 450</strain>
    </source>
</reference>
<sequence length="140" mass="16551">MTIQLKIALKFHCMFFLAFFLLSCDYYDGRLEVINNRNYTIAVETFLDSIPIHSEIKPEPYYISNQILPNESIRLIELGSTRGWSSRINRSYNHKLNLFVFKIDSLRIYGIDSLLTMGLYDKYILSEIELDKRNWKVVVN</sequence>
<gene>
    <name evidence="1" type="ORF">ESV85_18750</name>
</gene>
<name>A0A5C7ACU8_9BACT</name>
<dbReference type="EMBL" id="VORW01000020">
    <property type="protein sequence ID" value="TXE04779.1"/>
    <property type="molecule type" value="Genomic_DNA"/>
</dbReference>
<evidence type="ECO:0008006" key="3">
    <source>
        <dbReference type="Google" id="ProtNLM"/>
    </source>
</evidence>
<dbReference type="PROSITE" id="PS51257">
    <property type="entry name" value="PROKAR_LIPOPROTEIN"/>
    <property type="match status" value="1"/>
</dbReference>
<evidence type="ECO:0000313" key="1">
    <source>
        <dbReference type="EMBL" id="TXE04779.1"/>
    </source>
</evidence>
<evidence type="ECO:0000313" key="2">
    <source>
        <dbReference type="Proteomes" id="UP000321935"/>
    </source>
</evidence>
<comment type="caution">
    <text evidence="1">The sequence shown here is derived from an EMBL/GenBank/DDBJ whole genome shotgun (WGS) entry which is preliminary data.</text>
</comment>
<dbReference type="AlphaFoldDB" id="A0A5C7ACU8"/>
<organism evidence="1 2">
    <name type="scientific">Algoriphagus aquimarinus</name>
    <dbReference type="NCBI Taxonomy" id="237018"/>
    <lineage>
        <taxon>Bacteria</taxon>
        <taxon>Pseudomonadati</taxon>
        <taxon>Bacteroidota</taxon>
        <taxon>Cytophagia</taxon>
        <taxon>Cytophagales</taxon>
        <taxon>Cyclobacteriaceae</taxon>
        <taxon>Algoriphagus</taxon>
    </lineage>
</organism>
<dbReference type="RefSeq" id="WP_146920330.1">
    <property type="nucleotide sequence ID" value="NZ_VORW01000020.1"/>
</dbReference>